<reference evidence="2 3" key="1">
    <citation type="submission" date="2023-01" db="EMBL/GenBank/DDBJ databases">
        <title>Minimal conservation of predation-associated metabolite biosynthetic gene clusters underscores biosynthetic potential of Myxococcota including descriptions for ten novel species: Archangium lansinium sp. nov., Myxococcus landrumus sp. nov., Nannocystis bai.</title>
        <authorList>
            <person name="Ahearne A."/>
            <person name="Stevens C."/>
            <person name="Dowd S."/>
        </authorList>
    </citation>
    <scope>NUCLEOTIDE SEQUENCE [LARGE SCALE GENOMIC DNA]</scope>
    <source>
        <strain evidence="2 3">WIWO2</strain>
    </source>
</reference>
<comment type="caution">
    <text evidence="2">The sequence shown here is derived from an EMBL/GenBank/DDBJ whole genome shotgun (WGS) entry which is preliminary data.</text>
</comment>
<sequence>MPAPLPLETRVRIASALVEGNSIRSVARMVDVDKGTVMALALRLGEGCIRLHSRKVRNLAAHVIQMDEMWSFVQKKQARVTEKDAAEHGDAYLYVALDANTKLAISFHVGKRDGENTETFIKDLRSRLTVVPHITSDGWQPYIEAMAASFRGSADYAQCVKNYRGGPQRSPDHRYEPPRNPFVTKTPIFGAPKDELMSTSYVERFNLQTRHTVGRTRRLCLAFSKTLRGHRAAVGLGIAVYNWVRVHGTLGATPAVAAGLAERPWTLAELVTAAMAEEEEAPPPVPQPLKLQPRPGETPAPARELPNGRGFLRLVGSAPAAPVAPRGPTPPQDPPQAPEPRRMTQLNLFGDGE</sequence>
<evidence type="ECO:0000313" key="3">
    <source>
        <dbReference type="Proteomes" id="UP001217485"/>
    </source>
</evidence>
<evidence type="ECO:0000256" key="1">
    <source>
        <dbReference type="SAM" id="MobiDB-lite"/>
    </source>
</evidence>
<dbReference type="Proteomes" id="UP001217485">
    <property type="component" value="Unassembled WGS sequence"/>
</dbReference>
<organism evidence="2 3">
    <name type="scientific">Sorangium atrum</name>
    <dbReference type="NCBI Taxonomy" id="2995308"/>
    <lineage>
        <taxon>Bacteria</taxon>
        <taxon>Pseudomonadati</taxon>
        <taxon>Myxococcota</taxon>
        <taxon>Polyangia</taxon>
        <taxon>Polyangiales</taxon>
        <taxon>Polyangiaceae</taxon>
        <taxon>Sorangium</taxon>
    </lineage>
</organism>
<accession>A0ABT5BST6</accession>
<dbReference type="EMBL" id="JAQNDK010000001">
    <property type="protein sequence ID" value="MDC0677157.1"/>
    <property type="molecule type" value="Genomic_DNA"/>
</dbReference>
<gene>
    <name evidence="2" type="ORF">POL72_05350</name>
</gene>
<feature type="region of interest" description="Disordered" evidence="1">
    <location>
        <begin position="276"/>
        <end position="353"/>
    </location>
</feature>
<name>A0ABT5BST6_9BACT</name>
<dbReference type="RefSeq" id="WP_272093927.1">
    <property type="nucleotide sequence ID" value="NZ_JAQNDK010000001.1"/>
</dbReference>
<protein>
    <submittedName>
        <fullName evidence="2">IS1 family transposase</fullName>
    </submittedName>
</protein>
<keyword evidence="3" id="KW-1185">Reference proteome</keyword>
<evidence type="ECO:0000313" key="2">
    <source>
        <dbReference type="EMBL" id="MDC0677157.1"/>
    </source>
</evidence>
<feature type="compositionally biased region" description="Pro residues" evidence="1">
    <location>
        <begin position="325"/>
        <end position="338"/>
    </location>
</feature>
<proteinExistence type="predicted"/>